<protein>
    <submittedName>
        <fullName evidence="2">Spo0E like sporulation regulatory protein</fullName>
    </submittedName>
</protein>
<reference evidence="2 3" key="1">
    <citation type="submission" date="2015-09" db="EMBL/GenBank/DDBJ databases">
        <title>Genome sequence of Oxobacter pfennigii DSM 3222.</title>
        <authorList>
            <person name="Poehlein A."/>
            <person name="Bengelsdorf F.R."/>
            <person name="Schiel-Bengelsdorf B."/>
            <person name="Duerre P."/>
            <person name="Daniel R."/>
        </authorList>
    </citation>
    <scope>NUCLEOTIDE SEQUENCE [LARGE SCALE GENOMIC DNA]</scope>
    <source>
        <strain evidence="2 3">DSM 3222</strain>
    </source>
</reference>
<organism evidence="2 3">
    <name type="scientific">Oxobacter pfennigii</name>
    <dbReference type="NCBI Taxonomy" id="36849"/>
    <lineage>
        <taxon>Bacteria</taxon>
        <taxon>Bacillati</taxon>
        <taxon>Bacillota</taxon>
        <taxon>Clostridia</taxon>
        <taxon>Eubacteriales</taxon>
        <taxon>Clostridiaceae</taxon>
        <taxon>Oxobacter</taxon>
    </lineage>
</organism>
<dbReference type="GO" id="GO:0046983">
    <property type="term" value="F:protein dimerization activity"/>
    <property type="evidence" value="ECO:0007669"/>
    <property type="project" value="InterPro"/>
</dbReference>
<accession>A0A0P8YUE7</accession>
<dbReference type="Pfam" id="PF09388">
    <property type="entry name" value="SpoOE-like"/>
    <property type="match status" value="1"/>
</dbReference>
<dbReference type="EMBL" id="LKET01000039">
    <property type="protein sequence ID" value="KPU43319.1"/>
    <property type="molecule type" value="Genomic_DNA"/>
</dbReference>
<dbReference type="OrthoDB" id="9804747at2"/>
<dbReference type="Gene3D" id="4.10.280.10">
    <property type="entry name" value="Helix-loop-helix DNA-binding domain"/>
    <property type="match status" value="1"/>
</dbReference>
<feature type="coiled-coil region" evidence="1">
    <location>
        <begin position="31"/>
        <end position="74"/>
    </location>
</feature>
<dbReference type="SUPFAM" id="SSF140500">
    <property type="entry name" value="BAS1536-like"/>
    <property type="match status" value="1"/>
</dbReference>
<evidence type="ECO:0000313" key="3">
    <source>
        <dbReference type="Proteomes" id="UP000050326"/>
    </source>
</evidence>
<dbReference type="AlphaFoldDB" id="A0A0P8YUE7"/>
<dbReference type="InterPro" id="IPR018540">
    <property type="entry name" value="Spo0E-like"/>
</dbReference>
<gene>
    <name evidence="2" type="ORF">OXPF_27600</name>
</gene>
<dbReference type="RefSeq" id="WP_054875776.1">
    <property type="nucleotide sequence ID" value="NZ_LKET01000039.1"/>
</dbReference>
<proteinExistence type="predicted"/>
<evidence type="ECO:0000313" key="2">
    <source>
        <dbReference type="EMBL" id="KPU43319.1"/>
    </source>
</evidence>
<dbReference type="STRING" id="36849.OXPF_27600"/>
<dbReference type="Proteomes" id="UP000050326">
    <property type="component" value="Unassembled WGS sequence"/>
</dbReference>
<keyword evidence="3" id="KW-1185">Reference proteome</keyword>
<sequence>MMYKKIEDLRRELNEMLDSPNYDNEKLLDKSRELDILIVQMMREKQRAEEEKIIEELENLLDKLEITDMSYQRLRIVDPVHKKVLILKDTDLYDEDVKCFEFWNRGEVCDNCISLRAFNENNAVFKLEYQGNKIYMVTAIPIIIKGKSVVMEFIKNTTDLFYISNGMHGQEEKIYALIDRMNNLQ</sequence>
<dbReference type="InterPro" id="IPR037208">
    <property type="entry name" value="Spo0E-like_sf"/>
</dbReference>
<comment type="caution">
    <text evidence="2">The sequence shown here is derived from an EMBL/GenBank/DDBJ whole genome shotgun (WGS) entry which is preliminary data.</text>
</comment>
<dbReference type="InterPro" id="IPR036638">
    <property type="entry name" value="HLH_DNA-bd_sf"/>
</dbReference>
<dbReference type="GO" id="GO:0043937">
    <property type="term" value="P:regulation of sporulation"/>
    <property type="evidence" value="ECO:0007669"/>
    <property type="project" value="InterPro"/>
</dbReference>
<keyword evidence="1" id="KW-0175">Coiled coil</keyword>
<evidence type="ECO:0000256" key="1">
    <source>
        <dbReference type="SAM" id="Coils"/>
    </source>
</evidence>
<name>A0A0P8YUE7_9CLOT</name>